<dbReference type="EMBL" id="JACOGF010000008">
    <property type="protein sequence ID" value="MBC3919100.1"/>
    <property type="molecule type" value="Genomic_DNA"/>
</dbReference>
<evidence type="ECO:0000313" key="2">
    <source>
        <dbReference type="Proteomes" id="UP000650424"/>
    </source>
</evidence>
<evidence type="ECO:0000313" key="1">
    <source>
        <dbReference type="EMBL" id="MBC3919100.1"/>
    </source>
</evidence>
<accession>A0ABR6ZTA0</accession>
<evidence type="ECO:0008006" key="3">
    <source>
        <dbReference type="Google" id="ProtNLM"/>
    </source>
</evidence>
<sequence>MKRRDICLYIGTALTGSLGVMKNSNAEAWVMDDGESEITPIYTMTHTDGRDFTFVRAAFWFWEAKKSVKLSSTGSITVNGIELKGELDSKGMFSYVGNIPVTEGELTFKLVRNPSRTMAHSFDLPKLGILEYPASYRPHEPIRVPVKYVPPALGKTTFDMIIHTPQRAFDLVSRIQGDYLEFMPIIKLPLPAGTFEATIFKQHRTPLRDISDASKTGWAVASNGKKFKIEILDSK</sequence>
<reference evidence="1 2" key="1">
    <citation type="submission" date="2020-08" db="EMBL/GenBank/DDBJ databases">
        <title>Novel species isolated from subtropical streams in China.</title>
        <authorList>
            <person name="Lu H."/>
        </authorList>
    </citation>
    <scope>NUCLEOTIDE SEQUENCE [LARGE SCALE GENOMIC DNA]</scope>
    <source>
        <strain evidence="1 2">CY18W</strain>
    </source>
</reference>
<proteinExistence type="predicted"/>
<dbReference type="Proteomes" id="UP000650424">
    <property type="component" value="Unassembled WGS sequence"/>
</dbReference>
<organism evidence="1 2">
    <name type="scientific">Undibacterium hunanense</name>
    <dbReference type="NCBI Taxonomy" id="2762292"/>
    <lineage>
        <taxon>Bacteria</taxon>
        <taxon>Pseudomonadati</taxon>
        <taxon>Pseudomonadota</taxon>
        <taxon>Betaproteobacteria</taxon>
        <taxon>Burkholderiales</taxon>
        <taxon>Oxalobacteraceae</taxon>
        <taxon>Undibacterium</taxon>
    </lineage>
</organism>
<gene>
    <name evidence="1" type="ORF">H8L32_16535</name>
</gene>
<keyword evidence="2" id="KW-1185">Reference proteome</keyword>
<name>A0ABR6ZTA0_9BURK</name>
<dbReference type="RefSeq" id="WP_186948365.1">
    <property type="nucleotide sequence ID" value="NZ_JACOGF010000008.1"/>
</dbReference>
<comment type="caution">
    <text evidence="1">The sequence shown here is derived from an EMBL/GenBank/DDBJ whole genome shotgun (WGS) entry which is preliminary data.</text>
</comment>
<protein>
    <recommendedName>
        <fullName evidence="3">DUF3108 domain-containing protein</fullName>
    </recommendedName>
</protein>